<dbReference type="AlphaFoldDB" id="A0A086J265"/>
<evidence type="ECO:0000313" key="4">
    <source>
        <dbReference type="Proteomes" id="UP000054524"/>
    </source>
</evidence>
<keyword evidence="1" id="KW-0812">Transmembrane</keyword>
<keyword evidence="1" id="KW-0472">Membrane</keyword>
<keyword evidence="1" id="KW-1133">Transmembrane helix</keyword>
<keyword evidence="4" id="KW-1185">Reference proteome</keyword>
<evidence type="ECO:0000313" key="3">
    <source>
        <dbReference type="EMBL" id="KFG26233.1"/>
    </source>
</evidence>
<dbReference type="GeneID" id="77676323"/>
<reference evidence="3 4" key="1">
    <citation type="journal article" date="2014" name="Genome Announc.">
        <title>Genome Sequence of the Microsporidian Species Nematocida sp1 Strain ERTm6 (ATCC PRA-372).</title>
        <authorList>
            <person name="Bakowski M.A."/>
            <person name="Priest M."/>
            <person name="Young S."/>
            <person name="Cuomo C.A."/>
            <person name="Troemel E.R."/>
        </authorList>
    </citation>
    <scope>NUCLEOTIDE SEQUENCE [LARGE SCALE GENOMIC DNA]</scope>
    <source>
        <strain evidence="3 4">ERTm6</strain>
    </source>
</reference>
<evidence type="ECO:0000256" key="1">
    <source>
        <dbReference type="SAM" id="Phobius"/>
    </source>
</evidence>
<dbReference type="Proteomes" id="UP000054524">
    <property type="component" value="Unassembled WGS sequence"/>
</dbReference>
<dbReference type="RefSeq" id="XP_052904788.1">
    <property type="nucleotide sequence ID" value="XM_053048983.1"/>
</dbReference>
<protein>
    <submittedName>
        <fullName evidence="3">Uncharacterized protein</fullName>
    </submittedName>
</protein>
<dbReference type="EMBL" id="AKIJ01000003">
    <property type="protein sequence ID" value="KFG26233.1"/>
    <property type="molecule type" value="Genomic_DNA"/>
</dbReference>
<organism evidence="3 4">
    <name type="scientific">Nematocida ausubeli (strain ATCC PRA-371 / ERTm2)</name>
    <name type="common">Nematode killer fungus</name>
    <dbReference type="NCBI Taxonomy" id="1913371"/>
    <lineage>
        <taxon>Eukaryota</taxon>
        <taxon>Fungi</taxon>
        <taxon>Fungi incertae sedis</taxon>
        <taxon>Microsporidia</taxon>
        <taxon>Nematocida</taxon>
    </lineage>
</organism>
<sequence length="126" mass="14433">MHVEIVKGKRVFAVNLLFLLSSIAEVMCIKPTDIPEKKITESKQITDERHLDIASRRNNEFLLYAGCSLGQTELFLSTEASLMKKNLFCIAAEFIVTFGLFSTCIVDIFFKRNGREYTDTLFIKEK</sequence>
<feature type="chain" id="PRO_5001807823" evidence="2">
    <location>
        <begin position="29"/>
        <end position="126"/>
    </location>
</feature>
<feature type="transmembrane region" description="Helical" evidence="1">
    <location>
        <begin position="87"/>
        <end position="110"/>
    </location>
</feature>
<accession>A0A086J265</accession>
<gene>
    <name evidence="3" type="ORF">NESG_01350</name>
</gene>
<keyword evidence="2" id="KW-0732">Signal</keyword>
<dbReference type="HOGENOM" id="CLU_1982156_0_0_1"/>
<evidence type="ECO:0000256" key="2">
    <source>
        <dbReference type="SAM" id="SignalP"/>
    </source>
</evidence>
<name>A0A086J265_NEMA1</name>
<comment type="caution">
    <text evidence="3">The sequence shown here is derived from an EMBL/GenBank/DDBJ whole genome shotgun (WGS) entry which is preliminary data.</text>
</comment>
<proteinExistence type="predicted"/>
<feature type="signal peptide" evidence="2">
    <location>
        <begin position="1"/>
        <end position="28"/>
    </location>
</feature>